<reference evidence="2 3" key="1">
    <citation type="submission" date="2016-03" db="EMBL/GenBank/DDBJ databases">
        <authorList>
            <person name="Sant'Anna F.H."/>
            <person name="Ambrosini A."/>
            <person name="Souza R."/>
            <person name="Bach E."/>
            <person name="Fernandes G."/>
            <person name="Balsanelli E."/>
            <person name="Baura V.A."/>
            <person name="Souza E.M."/>
            <person name="Passaglia L."/>
        </authorList>
    </citation>
    <scope>NUCLEOTIDE SEQUENCE [LARGE SCALE GENOMIC DNA]</scope>
    <source>
        <strain evidence="2 3">P26E</strain>
    </source>
</reference>
<feature type="domain" description="Cthe-2314-like HEPN" evidence="1">
    <location>
        <begin position="51"/>
        <end position="228"/>
    </location>
</feature>
<dbReference type="Pfam" id="PF18730">
    <property type="entry name" value="HEPN_Cthe2314"/>
    <property type="match status" value="1"/>
</dbReference>
<name>A0ABX3END8_9BACL</name>
<evidence type="ECO:0000313" key="2">
    <source>
        <dbReference type="EMBL" id="OKP85192.1"/>
    </source>
</evidence>
<accession>A0ABX3END8</accession>
<dbReference type="RefSeq" id="WP_074108066.1">
    <property type="nucleotide sequence ID" value="NZ_LVWI01000047.1"/>
</dbReference>
<protein>
    <recommendedName>
        <fullName evidence="1">Cthe-2314-like HEPN domain-containing protein</fullName>
    </recommendedName>
</protein>
<gene>
    <name evidence="2" type="ORF">A3844_17165</name>
</gene>
<dbReference type="Proteomes" id="UP000186058">
    <property type="component" value="Unassembled WGS sequence"/>
</dbReference>
<dbReference type="EMBL" id="LVWI01000047">
    <property type="protein sequence ID" value="OKP85192.1"/>
    <property type="molecule type" value="Genomic_DNA"/>
</dbReference>
<proteinExistence type="predicted"/>
<keyword evidence="3" id="KW-1185">Reference proteome</keyword>
<evidence type="ECO:0000313" key="3">
    <source>
        <dbReference type="Proteomes" id="UP000186058"/>
    </source>
</evidence>
<comment type="caution">
    <text evidence="2">The sequence shown here is derived from an EMBL/GenBank/DDBJ whole genome shotgun (WGS) entry which is preliminary data.</text>
</comment>
<evidence type="ECO:0000259" key="1">
    <source>
        <dbReference type="Pfam" id="PF18730"/>
    </source>
</evidence>
<dbReference type="InterPro" id="IPR041394">
    <property type="entry name" value="HEPN_Cthe2314"/>
</dbReference>
<sequence>MLRILLGEPPRENSGVLAEAMDNMARLASMLRKDMNLHEDRNHEYRKLEIWTRGLISSLDELEQSWFAAAFFRKSVVAGYMDDMSPMEQGEYARYVYFYKDGFIRVFSLLDKLGTVLNSLYDLNTSKVKAHFSYFTVLRQFHLLKQHTELANELEGIKHSYREPLENLRKRRNAEIHYMNAEMQDDLWQRHQGLHDRIHLEDLDSHLEDLKQSLEMACKTLAAAFRYSNEQWHKSKIAANLKPRPSSSVKSSL</sequence>
<organism evidence="2 3">
    <name type="scientific">Paenibacillus helianthi</name>
    <dbReference type="NCBI Taxonomy" id="1349432"/>
    <lineage>
        <taxon>Bacteria</taxon>
        <taxon>Bacillati</taxon>
        <taxon>Bacillota</taxon>
        <taxon>Bacilli</taxon>
        <taxon>Bacillales</taxon>
        <taxon>Paenibacillaceae</taxon>
        <taxon>Paenibacillus</taxon>
    </lineage>
</organism>